<sequence>MVAALKGLGFLSPNDMGERWPRSGRSGGQALPYAIALPAGKLAALAPALNLLAESSRNLSPNCALLRKLDRKLRALVAILRCGEVCGRPEIIR</sequence>
<gene>
    <name evidence="2" type="ORF">MESS2_1250047</name>
</gene>
<dbReference type="STRING" id="1297569.MESS2_1250047"/>
<comment type="caution">
    <text evidence="2">The sequence shown here is derived from an EMBL/GenBank/DDBJ whole genome shotgun (WGS) entry which is preliminary data.</text>
</comment>
<reference evidence="2 3" key="1">
    <citation type="submission" date="2013-02" db="EMBL/GenBank/DDBJ databases">
        <authorList>
            <person name="Genoscope - CEA"/>
        </authorList>
    </citation>
    <scope>NUCLEOTIDE SEQUENCE [LARGE SCALE GENOMIC DNA]</scope>
    <source>
        <strain evidence="2 3">STM 2683</strain>
    </source>
</reference>
<keyword evidence="3" id="KW-1185">Reference proteome</keyword>
<accession>M5EIT6</accession>
<dbReference type="AlphaFoldDB" id="M5EIT6"/>
<name>M5EIT6_9HYPH</name>
<proteinExistence type="predicted"/>
<feature type="region of interest" description="Disordered" evidence="1">
    <location>
        <begin position="1"/>
        <end position="26"/>
    </location>
</feature>
<evidence type="ECO:0000313" key="2">
    <source>
        <dbReference type="EMBL" id="CCV04292.1"/>
    </source>
</evidence>
<evidence type="ECO:0000313" key="3">
    <source>
        <dbReference type="Proteomes" id="UP000012062"/>
    </source>
</evidence>
<dbReference type="Proteomes" id="UP000012062">
    <property type="component" value="Unassembled WGS sequence"/>
</dbReference>
<organism evidence="2 3">
    <name type="scientific">Mesorhizobium metallidurans STM 2683</name>
    <dbReference type="NCBI Taxonomy" id="1297569"/>
    <lineage>
        <taxon>Bacteria</taxon>
        <taxon>Pseudomonadati</taxon>
        <taxon>Pseudomonadota</taxon>
        <taxon>Alphaproteobacteria</taxon>
        <taxon>Hyphomicrobiales</taxon>
        <taxon>Phyllobacteriaceae</taxon>
        <taxon>Mesorhizobium</taxon>
    </lineage>
</organism>
<dbReference type="EMBL" id="CAUM01000030">
    <property type="protein sequence ID" value="CCV04292.1"/>
    <property type="molecule type" value="Genomic_DNA"/>
</dbReference>
<protein>
    <submittedName>
        <fullName evidence="2">Uncharacterized protein</fullName>
    </submittedName>
</protein>
<evidence type="ECO:0000256" key="1">
    <source>
        <dbReference type="SAM" id="MobiDB-lite"/>
    </source>
</evidence>